<evidence type="ECO:0000313" key="2">
    <source>
        <dbReference type="Proteomes" id="UP000054926"/>
    </source>
</evidence>
<organism evidence="1 2">
    <name type="scientific">Legionella steelei</name>
    <dbReference type="NCBI Taxonomy" id="947033"/>
    <lineage>
        <taxon>Bacteria</taxon>
        <taxon>Pseudomonadati</taxon>
        <taxon>Pseudomonadota</taxon>
        <taxon>Gammaproteobacteria</taxon>
        <taxon>Legionellales</taxon>
        <taxon>Legionellaceae</taxon>
        <taxon>Legionella</taxon>
    </lineage>
</organism>
<gene>
    <name evidence="1" type="ORF">Lste_2371</name>
</gene>
<protein>
    <submittedName>
        <fullName evidence="1">Uncharacterized protein</fullName>
    </submittedName>
</protein>
<proteinExistence type="predicted"/>
<dbReference type="Proteomes" id="UP000054926">
    <property type="component" value="Unassembled WGS sequence"/>
</dbReference>
<keyword evidence="2" id="KW-1185">Reference proteome</keyword>
<dbReference type="RefSeq" id="WP_058511164.1">
    <property type="nucleotide sequence ID" value="NZ_LNYY01000019.1"/>
</dbReference>
<sequence>MKEKFEELSKRLTGLGINHQSVQENDNDLMQQIAYIDYLNHAAYKEIEEQYAQFDPNADMDAQLQFFKKIIAIKSVLRELQVVHNELTKNLCQKEEIYIHNEQDISFNEKYILPALKGKQPREIVRANFYQLLDNINKNNSLGTDEAAYINSLLMQLVSRPGGIKLIVKLNYLLATKDAQLILKPSENFECSMASTGFAKINPNYNSKLLTPDQDFRTILKRETAPGAGTQKILVGVDYRYNDKIASLNLDTYASTGNGLTDAGPPFILLAHELIHGVHNLTGKARNNFGPFFQGPKYRDDPLMSLLYPPNSLYSMGPGAEEYWTIEGGNLCENLIRQEHGFFGRTGHISSEPGSRGIRDLYYLGLARSYNKSHLERYLAYINNLEEAEDHDEEDVIVERLLRFEKFKSLSYSLADLVKLSQSFSPFQLNKIEKVIAQFNVPSDESLDDAPVDKEQILEHFLVSLHPKAAQLLVVITNGNMVDNGEEIELDLLNQALPAIQKINELLKTSNLSPQLLEPFARFTEHIETKVDLHHHKHVF</sequence>
<dbReference type="AlphaFoldDB" id="A0A0W0ZJ21"/>
<dbReference type="OrthoDB" id="8821494at2"/>
<accession>A0A0W0ZJ21</accession>
<dbReference type="PATRIC" id="fig|947033.5.peg.2511"/>
<name>A0A0W0ZJ21_9GAMM</name>
<dbReference type="EMBL" id="LNYY01000019">
    <property type="protein sequence ID" value="KTD69213.1"/>
    <property type="molecule type" value="Genomic_DNA"/>
</dbReference>
<reference evidence="1 2" key="1">
    <citation type="submission" date="2015-11" db="EMBL/GenBank/DDBJ databases">
        <title>Genomic analysis of 38 Legionella species identifies large and diverse effector repertoires.</title>
        <authorList>
            <person name="Burstein D."/>
            <person name="Amaro F."/>
            <person name="Zusman T."/>
            <person name="Lifshitz Z."/>
            <person name="Cohen O."/>
            <person name="Gilbert J.A."/>
            <person name="Pupko T."/>
            <person name="Shuman H.A."/>
            <person name="Segal G."/>
        </authorList>
    </citation>
    <scope>NUCLEOTIDE SEQUENCE [LARGE SCALE GENOMIC DNA]</scope>
    <source>
        <strain evidence="1 2">IMVS3376</strain>
    </source>
</reference>
<evidence type="ECO:0000313" key="1">
    <source>
        <dbReference type="EMBL" id="KTD69213.1"/>
    </source>
</evidence>
<comment type="caution">
    <text evidence="1">The sequence shown here is derived from an EMBL/GenBank/DDBJ whole genome shotgun (WGS) entry which is preliminary data.</text>
</comment>
<dbReference type="STRING" id="947033.Lste_2371"/>